<gene>
    <name evidence="4" type="primary">LOC111290224</name>
</gene>
<dbReference type="KEGG" id="dzi:111290224"/>
<dbReference type="GeneID" id="111290224"/>
<proteinExistence type="predicted"/>
<evidence type="ECO:0000256" key="1">
    <source>
        <dbReference type="SAM" id="Coils"/>
    </source>
</evidence>
<reference evidence="4" key="1">
    <citation type="submission" date="2025-08" db="UniProtKB">
        <authorList>
            <consortium name="RefSeq"/>
        </authorList>
    </citation>
    <scope>IDENTIFICATION</scope>
    <source>
        <tissue evidence="4">Fruit stalk</tissue>
    </source>
</reference>
<dbReference type="RefSeq" id="XP_022737295.1">
    <property type="nucleotide sequence ID" value="XM_022881560.1"/>
</dbReference>
<organism evidence="3 4">
    <name type="scientific">Durio zibethinus</name>
    <name type="common">Durian</name>
    <dbReference type="NCBI Taxonomy" id="66656"/>
    <lineage>
        <taxon>Eukaryota</taxon>
        <taxon>Viridiplantae</taxon>
        <taxon>Streptophyta</taxon>
        <taxon>Embryophyta</taxon>
        <taxon>Tracheophyta</taxon>
        <taxon>Spermatophyta</taxon>
        <taxon>Magnoliopsida</taxon>
        <taxon>eudicotyledons</taxon>
        <taxon>Gunneridae</taxon>
        <taxon>Pentapetalae</taxon>
        <taxon>rosids</taxon>
        <taxon>malvids</taxon>
        <taxon>Malvales</taxon>
        <taxon>Malvaceae</taxon>
        <taxon>Helicteroideae</taxon>
        <taxon>Durio</taxon>
    </lineage>
</organism>
<feature type="coiled-coil region" evidence="1">
    <location>
        <begin position="15"/>
        <end position="42"/>
    </location>
</feature>
<dbReference type="Proteomes" id="UP000515121">
    <property type="component" value="Unplaced"/>
</dbReference>
<protein>
    <submittedName>
        <fullName evidence="4">Uncharacterized protein LOC111290224</fullName>
    </submittedName>
</protein>
<evidence type="ECO:0000313" key="4">
    <source>
        <dbReference type="RefSeq" id="XP_022737295.1"/>
    </source>
</evidence>
<keyword evidence="3" id="KW-1185">Reference proteome</keyword>
<evidence type="ECO:0000256" key="2">
    <source>
        <dbReference type="SAM" id="MobiDB-lite"/>
    </source>
</evidence>
<sequence length="109" mass="12217">MALSPQLYNTAVRSIHGALHVMASLERELEEENKKLKSQLELEQCFQPAQGLGDPNIEVGNEYNRTSSQANHAQQEPCIQMGYHRFIPQERGTEARVDGGSNKHTAGWL</sequence>
<keyword evidence="1" id="KW-0175">Coiled coil</keyword>
<feature type="region of interest" description="Disordered" evidence="2">
    <location>
        <begin position="90"/>
        <end position="109"/>
    </location>
</feature>
<dbReference type="AlphaFoldDB" id="A0A6P5YAC0"/>
<name>A0A6P5YAC0_DURZI</name>
<accession>A0A6P5YAC0</accession>
<evidence type="ECO:0000313" key="3">
    <source>
        <dbReference type="Proteomes" id="UP000515121"/>
    </source>
</evidence>